<evidence type="ECO:0000313" key="1">
    <source>
        <dbReference type="EMBL" id="KKR10959.1"/>
    </source>
</evidence>
<dbReference type="EMBL" id="LBWP01000013">
    <property type="protein sequence ID" value="KKR10959.1"/>
    <property type="molecule type" value="Genomic_DNA"/>
</dbReference>
<dbReference type="SUPFAM" id="SSF53756">
    <property type="entry name" value="UDP-Glycosyltransferase/glycogen phosphorylase"/>
    <property type="match status" value="1"/>
</dbReference>
<evidence type="ECO:0000313" key="2">
    <source>
        <dbReference type="Proteomes" id="UP000034246"/>
    </source>
</evidence>
<proteinExistence type="predicted"/>
<evidence type="ECO:0008006" key="3">
    <source>
        <dbReference type="Google" id="ProtNLM"/>
    </source>
</evidence>
<accession>A0A0G0N414</accession>
<dbReference type="STRING" id="1618550.UT39_C0013G0022"/>
<dbReference type="Proteomes" id="UP000034246">
    <property type="component" value="Unassembled WGS sequence"/>
</dbReference>
<protein>
    <recommendedName>
        <fullName evidence="3">Glycosyl transferase family 1 domain-containing protein</fullName>
    </recommendedName>
</protein>
<comment type="caution">
    <text evidence="1">The sequence shown here is derived from an EMBL/GenBank/DDBJ whole genome shotgun (WGS) entry which is preliminary data.</text>
</comment>
<sequence length="271" mass="31394">MTISFFYKKAFFHRDDTHLMRGSSLIRGEQIADFLGAKKNPADGFGSDVCIFVKPHVNNYKDLPQNSYVDLIDTKYFVDKLSQRPDLKIIVTSLPALSSIKMVLPQHKIYLIPQHHCNFERVRRTRKELTTIGFIGSPRNFQLDSEDFSKRCSGLGLKFMYKIDYKNRGHVCNFLQQIDVQLDWRPKSEANNPLKIINAASFGVPTIAFPKDGYQEIDGYYFKAENSDEIFEIISNLKRNGDEYTRHTQVGMIMAEEYHIQKIAKFYLALN</sequence>
<reference evidence="1 2" key="1">
    <citation type="journal article" date="2015" name="Nature">
        <title>rRNA introns, odd ribosomes, and small enigmatic genomes across a large radiation of phyla.</title>
        <authorList>
            <person name="Brown C.T."/>
            <person name="Hug L.A."/>
            <person name="Thomas B.C."/>
            <person name="Sharon I."/>
            <person name="Castelle C.J."/>
            <person name="Singh A."/>
            <person name="Wilkins M.J."/>
            <person name="Williams K.H."/>
            <person name="Banfield J.F."/>
        </authorList>
    </citation>
    <scope>NUCLEOTIDE SEQUENCE [LARGE SCALE GENOMIC DNA]</scope>
</reference>
<dbReference type="Gene3D" id="3.40.50.2000">
    <property type="entry name" value="Glycogen Phosphorylase B"/>
    <property type="match status" value="1"/>
</dbReference>
<gene>
    <name evidence="1" type="ORF">UT39_C0013G0022</name>
</gene>
<dbReference type="AlphaFoldDB" id="A0A0G0N414"/>
<organism evidence="1 2">
    <name type="scientific">Candidatus Woesebacteria bacterium GW2011_GWA1_39_21</name>
    <dbReference type="NCBI Taxonomy" id="1618550"/>
    <lineage>
        <taxon>Bacteria</taxon>
        <taxon>Candidatus Woeseibacteriota</taxon>
    </lineage>
</organism>
<name>A0A0G0N414_9BACT</name>